<keyword evidence="5 13" id="KW-0812">Transmembrane</keyword>
<dbReference type="SUPFAM" id="SSF51206">
    <property type="entry name" value="cAMP-binding domain-like"/>
    <property type="match status" value="1"/>
</dbReference>
<keyword evidence="10 13" id="KW-0472">Membrane</keyword>
<evidence type="ECO:0000256" key="3">
    <source>
        <dbReference type="ARBA" id="ARBA00022448"/>
    </source>
</evidence>
<feature type="non-terminal residue" evidence="15">
    <location>
        <position position="587"/>
    </location>
</feature>
<protein>
    <recommendedName>
        <fullName evidence="14">Cyclic nucleotide-binding domain-containing protein</fullName>
    </recommendedName>
</protein>
<dbReference type="FunFam" id="2.60.120.10:FF:000024">
    <property type="entry name" value="Cyclic nucleotide-gated ion channel 1"/>
    <property type="match status" value="1"/>
</dbReference>
<dbReference type="InterPro" id="IPR000595">
    <property type="entry name" value="cNMP-bd_dom"/>
</dbReference>
<dbReference type="AlphaFoldDB" id="A0A059ACA7"/>
<evidence type="ECO:0000256" key="6">
    <source>
        <dbReference type="ARBA" id="ARBA00022860"/>
    </source>
</evidence>
<dbReference type="GO" id="GO:0030553">
    <property type="term" value="F:cGMP binding"/>
    <property type="evidence" value="ECO:0007669"/>
    <property type="project" value="UniProtKB-KW"/>
</dbReference>
<evidence type="ECO:0000256" key="4">
    <source>
        <dbReference type="ARBA" id="ARBA00022535"/>
    </source>
</evidence>
<feature type="transmembrane region" description="Helical" evidence="13">
    <location>
        <begin position="100"/>
        <end position="119"/>
    </location>
</feature>
<dbReference type="GO" id="GO:0034220">
    <property type="term" value="P:monoatomic ion transmembrane transport"/>
    <property type="evidence" value="ECO:0007669"/>
    <property type="project" value="UniProtKB-KW"/>
</dbReference>
<feature type="transmembrane region" description="Helical" evidence="13">
    <location>
        <begin position="202"/>
        <end position="228"/>
    </location>
</feature>
<dbReference type="GO" id="GO:0012505">
    <property type="term" value="C:endomembrane system"/>
    <property type="evidence" value="ECO:0007669"/>
    <property type="project" value="UniProtKB-SubCell"/>
</dbReference>
<evidence type="ECO:0000256" key="11">
    <source>
        <dbReference type="ARBA" id="ARBA00023286"/>
    </source>
</evidence>
<dbReference type="EMBL" id="KK198762">
    <property type="protein sequence ID" value="KCW51374.1"/>
    <property type="molecule type" value="Genomic_DNA"/>
</dbReference>
<feature type="transmembrane region" description="Helical" evidence="13">
    <location>
        <begin position="170"/>
        <end position="190"/>
    </location>
</feature>
<feature type="transmembrane region" description="Helical" evidence="13">
    <location>
        <begin position="68"/>
        <end position="88"/>
    </location>
</feature>
<keyword evidence="4" id="KW-0140">cGMP</keyword>
<evidence type="ECO:0000256" key="12">
    <source>
        <dbReference type="ARBA" id="ARBA00023303"/>
    </source>
</evidence>
<dbReference type="InterPro" id="IPR014710">
    <property type="entry name" value="RmlC-like_jellyroll"/>
</dbReference>
<dbReference type="GO" id="GO:0005516">
    <property type="term" value="F:calmodulin binding"/>
    <property type="evidence" value="ECO:0007669"/>
    <property type="project" value="UniProtKB-KW"/>
</dbReference>
<evidence type="ECO:0000256" key="13">
    <source>
        <dbReference type="SAM" id="Phobius"/>
    </source>
</evidence>
<dbReference type="GO" id="GO:0030552">
    <property type="term" value="F:cAMP binding"/>
    <property type="evidence" value="ECO:0007669"/>
    <property type="project" value="UniProtKB-KW"/>
</dbReference>
<dbReference type="Gene3D" id="2.60.120.10">
    <property type="entry name" value="Jelly Rolls"/>
    <property type="match status" value="1"/>
</dbReference>
<keyword evidence="8" id="KW-0142">cGMP-binding</keyword>
<feature type="domain" description="Cyclic nucleotide-binding" evidence="14">
    <location>
        <begin position="423"/>
        <end position="508"/>
    </location>
</feature>
<evidence type="ECO:0000256" key="5">
    <source>
        <dbReference type="ARBA" id="ARBA00022692"/>
    </source>
</evidence>
<keyword evidence="12" id="KW-0407">Ion channel</keyword>
<evidence type="ECO:0000256" key="10">
    <source>
        <dbReference type="ARBA" id="ARBA00023136"/>
    </source>
</evidence>
<dbReference type="PANTHER" id="PTHR45651">
    <property type="entry name" value="CYCLIC NUCLEOTIDE-GATED ION CHANNEL 15-RELATED-RELATED"/>
    <property type="match status" value="1"/>
</dbReference>
<dbReference type="CDD" id="cd00038">
    <property type="entry name" value="CAP_ED"/>
    <property type="match status" value="1"/>
</dbReference>
<keyword evidence="8" id="KW-0547">Nucleotide-binding</keyword>
<evidence type="ECO:0000256" key="8">
    <source>
        <dbReference type="ARBA" id="ARBA00022992"/>
    </source>
</evidence>
<keyword evidence="3" id="KW-0813">Transport</keyword>
<comment type="subcellular location">
    <subcellularLocation>
        <location evidence="1">Endomembrane system</location>
        <topology evidence="1">Multi-pass membrane protein</topology>
    </subcellularLocation>
</comment>
<evidence type="ECO:0000313" key="15">
    <source>
        <dbReference type="EMBL" id="KCW51374.1"/>
    </source>
</evidence>
<evidence type="ECO:0000256" key="1">
    <source>
        <dbReference type="ARBA" id="ARBA00004127"/>
    </source>
</evidence>
<dbReference type="InParanoid" id="A0A059ACA7"/>
<dbReference type="Gene3D" id="1.10.287.630">
    <property type="entry name" value="Helix hairpin bin"/>
    <property type="match status" value="1"/>
</dbReference>
<evidence type="ECO:0000256" key="7">
    <source>
        <dbReference type="ARBA" id="ARBA00022989"/>
    </source>
</evidence>
<dbReference type="PROSITE" id="PS50042">
    <property type="entry name" value="CNMP_BINDING_3"/>
    <property type="match status" value="1"/>
</dbReference>
<comment type="similarity">
    <text evidence="2">Belongs to the cyclic nucleotide-gated cation channel (TC 1.A.1.5) family.</text>
</comment>
<gene>
    <name evidence="15" type="ORF">EUGRSUZ_J00918</name>
</gene>
<dbReference type="InterPro" id="IPR018490">
    <property type="entry name" value="cNMP-bd_dom_sf"/>
</dbReference>
<dbReference type="Gramene" id="KCW51374">
    <property type="protein sequence ID" value="KCW51374"/>
    <property type="gene ID" value="EUGRSUZ_J00918"/>
</dbReference>
<keyword evidence="11" id="KW-1071">Ligand-gated ion channel</keyword>
<dbReference type="SMART" id="SM00100">
    <property type="entry name" value="cNMP"/>
    <property type="match status" value="1"/>
</dbReference>
<keyword evidence="7 13" id="KW-1133">Transmembrane helix</keyword>
<proteinExistence type="inferred from homology"/>
<evidence type="ECO:0000256" key="2">
    <source>
        <dbReference type="ARBA" id="ARBA00010486"/>
    </source>
</evidence>
<accession>A0A059ACA7</accession>
<organism evidence="15">
    <name type="scientific">Eucalyptus grandis</name>
    <name type="common">Flooded gum</name>
    <dbReference type="NCBI Taxonomy" id="71139"/>
    <lineage>
        <taxon>Eukaryota</taxon>
        <taxon>Viridiplantae</taxon>
        <taxon>Streptophyta</taxon>
        <taxon>Embryophyta</taxon>
        <taxon>Tracheophyta</taxon>
        <taxon>Spermatophyta</taxon>
        <taxon>Magnoliopsida</taxon>
        <taxon>eudicotyledons</taxon>
        <taxon>Gunneridae</taxon>
        <taxon>Pentapetalae</taxon>
        <taxon>rosids</taxon>
        <taxon>malvids</taxon>
        <taxon>Myrtales</taxon>
        <taxon>Myrtaceae</taxon>
        <taxon>Myrtoideae</taxon>
        <taxon>Eucalypteae</taxon>
        <taxon>Eucalyptus</taxon>
    </lineage>
</organism>
<dbReference type="PANTHER" id="PTHR45651:SF12">
    <property type="entry name" value="CYCLIC NUCLEOTIDE-GATED ION CHANNEL 15-RELATED"/>
    <property type="match status" value="1"/>
</dbReference>
<keyword evidence="6" id="KW-0112">Calmodulin-binding</keyword>
<reference evidence="15" key="1">
    <citation type="submission" date="2013-07" db="EMBL/GenBank/DDBJ databases">
        <title>The genome of Eucalyptus grandis.</title>
        <authorList>
            <person name="Schmutz J."/>
            <person name="Hayes R."/>
            <person name="Myburg A."/>
            <person name="Tuskan G."/>
            <person name="Grattapaglia D."/>
            <person name="Rokhsar D.S."/>
        </authorList>
    </citation>
    <scope>NUCLEOTIDE SEQUENCE</scope>
    <source>
        <tissue evidence="15">Leaf extractions</tissue>
    </source>
</reference>
<evidence type="ECO:0000256" key="9">
    <source>
        <dbReference type="ARBA" id="ARBA00023065"/>
    </source>
</evidence>
<sequence length="587" mass="67618">MIITSTEIKCRVGDESLPVRLPAVKQGRNTDKSLKSKVLFNVFSEDYDKVKNRIFDPRGQAICKWNKAFLTACLVCLFVDPLFFYVLSVNGDHLCLYGGIGLKILLTIVRSVVDAFYIVQIIVRFNTAFVAPSSRVFGRGELVIDSKKIALRYLCDRWERFNHDKNEKRAPFIIILQYLLRLFLILPLRLEISNAGGGLAKKAWACAAFNLMLYLLASHVSGACWYLLSVGRLESCWRMACNQEKPSCQYDFFDCRRVQDPARVSWYGSTNVTSLCNGSSTNSPIKFGIYAVAVTNSLASCKFFSKFLYCLWWGINNLSSIGQNFEFVAATYVAELIFCIAEYLQAANSRIEQWRLKKTDTEQWMHYRNLPPQLRQSVRTYYQSKRVATQDIDEEALLREFPVDLHRNVKGHLCLDLVRRVPLFNQMDERMLDAICERLKPVLCTGNMYLVCEGDPIQDMFFIIRGHLDSSTTNGGRTGFFNSCRLGPGDFCGEELLTWALDPRPSIVLPSSTRTVKALKEVEAFSLASEDLKFVASQFRRLHSKELRHKFRFYSHQWRTWAACFIQSAWRRYRKLKEEAELREDSD</sequence>
<keyword evidence="9" id="KW-0406">Ion transport</keyword>
<name>A0A059ACA7_EUCGR</name>
<dbReference type="SUPFAM" id="SSF81324">
    <property type="entry name" value="Voltage-gated potassium channels"/>
    <property type="match status" value="1"/>
</dbReference>
<evidence type="ECO:0000259" key="14">
    <source>
        <dbReference type="PROSITE" id="PS50042"/>
    </source>
</evidence>